<evidence type="ECO:0000313" key="3">
    <source>
        <dbReference type="Proteomes" id="UP001194746"/>
    </source>
</evidence>
<sequence length="104" mass="11968">MYNDLVATDSTLLFGELLPIIRIMIVQLVRRRFIHQLITPVLVISVQGLKTRVIEAYFDGQELVVRRSKLYDFTHGNNEAFKVFAEWYMGKPRGITDTAPVPES</sequence>
<accession>A0AAD4CPV1</accession>
<dbReference type="AlphaFoldDB" id="A0AAD4CPV1"/>
<evidence type="ECO:0000313" key="2">
    <source>
        <dbReference type="EMBL" id="KAF9890257.1"/>
    </source>
</evidence>
<reference evidence="2" key="2">
    <citation type="submission" date="2020-02" db="EMBL/GenBank/DDBJ databases">
        <authorList>
            <person name="Gilchrist C.L.M."/>
            <person name="Chooi Y.-H."/>
        </authorList>
    </citation>
    <scope>NUCLEOTIDE SEQUENCE</scope>
    <source>
        <strain evidence="2">MST-FP2251</strain>
    </source>
</reference>
<proteinExistence type="predicted"/>
<dbReference type="Proteomes" id="UP001194746">
    <property type="component" value="Unassembled WGS sequence"/>
</dbReference>
<gene>
    <name evidence="2" type="ORF">FE257_006170</name>
</gene>
<name>A0AAD4CPV1_ASPNN</name>
<keyword evidence="1" id="KW-1133">Transmembrane helix</keyword>
<dbReference type="EMBL" id="VCAU01000028">
    <property type="protein sequence ID" value="KAF9890257.1"/>
    <property type="molecule type" value="Genomic_DNA"/>
</dbReference>
<keyword evidence="3" id="KW-1185">Reference proteome</keyword>
<comment type="caution">
    <text evidence="2">The sequence shown here is derived from an EMBL/GenBank/DDBJ whole genome shotgun (WGS) entry which is preliminary data.</text>
</comment>
<evidence type="ECO:0000256" key="1">
    <source>
        <dbReference type="SAM" id="Phobius"/>
    </source>
</evidence>
<protein>
    <submittedName>
        <fullName evidence="2">Uncharacterized protein</fullName>
    </submittedName>
</protein>
<keyword evidence="1" id="KW-0812">Transmembrane</keyword>
<reference evidence="2" key="1">
    <citation type="journal article" date="2019" name="Beilstein J. Org. Chem.">
        <title>Nanangenines: drimane sesquiterpenoids as the dominant metabolite cohort of a novel Australian fungus, Aspergillus nanangensis.</title>
        <authorList>
            <person name="Lacey H.J."/>
            <person name="Gilchrist C.L.M."/>
            <person name="Crombie A."/>
            <person name="Kalaitzis J.A."/>
            <person name="Vuong D."/>
            <person name="Rutledge P.J."/>
            <person name="Turner P."/>
            <person name="Pitt J.I."/>
            <person name="Lacey E."/>
            <person name="Chooi Y.H."/>
            <person name="Piggott A.M."/>
        </authorList>
    </citation>
    <scope>NUCLEOTIDE SEQUENCE</scope>
    <source>
        <strain evidence="2">MST-FP2251</strain>
    </source>
</reference>
<feature type="transmembrane region" description="Helical" evidence="1">
    <location>
        <begin position="12"/>
        <end position="29"/>
    </location>
</feature>
<organism evidence="2 3">
    <name type="scientific">Aspergillus nanangensis</name>
    <dbReference type="NCBI Taxonomy" id="2582783"/>
    <lineage>
        <taxon>Eukaryota</taxon>
        <taxon>Fungi</taxon>
        <taxon>Dikarya</taxon>
        <taxon>Ascomycota</taxon>
        <taxon>Pezizomycotina</taxon>
        <taxon>Eurotiomycetes</taxon>
        <taxon>Eurotiomycetidae</taxon>
        <taxon>Eurotiales</taxon>
        <taxon>Aspergillaceae</taxon>
        <taxon>Aspergillus</taxon>
        <taxon>Aspergillus subgen. Circumdati</taxon>
    </lineage>
</organism>
<keyword evidence="1" id="KW-0472">Membrane</keyword>